<gene>
    <name evidence="2" type="ORF">PGLA_02325</name>
</gene>
<keyword evidence="3" id="KW-1185">Reference proteome</keyword>
<name>A0A168NZ58_9BACL</name>
<dbReference type="OrthoDB" id="9803188at2"/>
<dbReference type="GO" id="GO:0015074">
    <property type="term" value="P:DNA integration"/>
    <property type="evidence" value="ECO:0007669"/>
    <property type="project" value="InterPro"/>
</dbReference>
<evidence type="ECO:0000256" key="1">
    <source>
        <dbReference type="ARBA" id="ARBA00023172"/>
    </source>
</evidence>
<dbReference type="InterPro" id="IPR011010">
    <property type="entry name" value="DNA_brk_join_enz"/>
</dbReference>
<accession>A0A168NZ58</accession>
<dbReference type="AlphaFoldDB" id="A0A168NZ58"/>
<dbReference type="GO" id="GO:0006310">
    <property type="term" value="P:DNA recombination"/>
    <property type="evidence" value="ECO:0007669"/>
    <property type="project" value="UniProtKB-KW"/>
</dbReference>
<evidence type="ECO:0000313" key="3">
    <source>
        <dbReference type="Proteomes" id="UP000076967"/>
    </source>
</evidence>
<evidence type="ECO:0000313" key="2">
    <source>
        <dbReference type="EMBL" id="OAB46237.1"/>
    </source>
</evidence>
<organism evidence="2 3">
    <name type="scientific">Paenibacillus glacialis</name>
    <dbReference type="NCBI Taxonomy" id="494026"/>
    <lineage>
        <taxon>Bacteria</taxon>
        <taxon>Bacillati</taxon>
        <taxon>Bacillota</taxon>
        <taxon>Bacilli</taxon>
        <taxon>Bacillales</taxon>
        <taxon>Paenibacillaceae</taxon>
        <taxon>Paenibacillus</taxon>
    </lineage>
</organism>
<dbReference type="SUPFAM" id="SSF56349">
    <property type="entry name" value="DNA breaking-rejoining enzymes"/>
    <property type="match status" value="1"/>
</dbReference>
<dbReference type="Proteomes" id="UP000076967">
    <property type="component" value="Unassembled WGS sequence"/>
</dbReference>
<dbReference type="EMBL" id="LVJH01000002">
    <property type="protein sequence ID" value="OAB46237.1"/>
    <property type="molecule type" value="Genomic_DNA"/>
</dbReference>
<proteinExistence type="predicted"/>
<dbReference type="InterPro" id="IPR013762">
    <property type="entry name" value="Integrase-like_cat_sf"/>
</dbReference>
<comment type="caution">
    <text evidence="2">The sequence shown here is derived from an EMBL/GenBank/DDBJ whole genome shotgun (WGS) entry which is preliminary data.</text>
</comment>
<reference evidence="2 3" key="1">
    <citation type="submission" date="2016-03" db="EMBL/GenBank/DDBJ databases">
        <title>Draft genome sequence of Paenibacillus glacialis DSM 22343.</title>
        <authorList>
            <person name="Shin S.-K."/>
            <person name="Yi H."/>
        </authorList>
    </citation>
    <scope>NUCLEOTIDE SEQUENCE [LARGE SCALE GENOMIC DNA]</scope>
    <source>
        <strain evidence="2 3">DSM 22343</strain>
    </source>
</reference>
<keyword evidence="1" id="KW-0233">DNA recombination</keyword>
<protein>
    <submittedName>
        <fullName evidence="2">Uncharacterized protein</fullName>
    </submittedName>
</protein>
<dbReference type="Gene3D" id="1.10.443.10">
    <property type="entry name" value="Intergrase catalytic core"/>
    <property type="match status" value="1"/>
</dbReference>
<sequence>MIPVKMLTVEEIENTTFKKDTLKSGELCAWKWTDLNFETNISRITKTLYNPDNNMRNELTPPKTTASICDFDLDESVMNLILNHKKNQTTSKPMNKTLFTDYHDKNFVFAHDNGYPFIQKIY</sequence>
<dbReference type="GO" id="GO:0003677">
    <property type="term" value="F:DNA binding"/>
    <property type="evidence" value="ECO:0007669"/>
    <property type="project" value="InterPro"/>
</dbReference>